<feature type="transmembrane region" description="Helical" evidence="1">
    <location>
        <begin position="136"/>
        <end position="164"/>
    </location>
</feature>
<gene>
    <name evidence="2" type="ORF">GCM10011349_12990</name>
</gene>
<evidence type="ECO:0000256" key="1">
    <source>
        <dbReference type="SAM" id="Phobius"/>
    </source>
</evidence>
<keyword evidence="1" id="KW-0472">Membrane</keyword>
<name>A0ABQ2JEY1_9SPHN</name>
<proteinExistence type="predicted"/>
<feature type="transmembrane region" description="Helical" evidence="1">
    <location>
        <begin position="69"/>
        <end position="91"/>
    </location>
</feature>
<dbReference type="RefSeq" id="WP_188818861.1">
    <property type="nucleotide sequence ID" value="NZ_BMLK01000005.1"/>
</dbReference>
<evidence type="ECO:0000313" key="3">
    <source>
        <dbReference type="Proteomes" id="UP000605099"/>
    </source>
</evidence>
<feature type="transmembrane region" description="Helical" evidence="1">
    <location>
        <begin position="194"/>
        <end position="214"/>
    </location>
</feature>
<evidence type="ECO:0000313" key="2">
    <source>
        <dbReference type="EMBL" id="GGN46170.1"/>
    </source>
</evidence>
<feature type="transmembrane region" description="Helical" evidence="1">
    <location>
        <begin position="6"/>
        <end position="26"/>
    </location>
</feature>
<feature type="transmembrane region" description="Helical" evidence="1">
    <location>
        <begin position="171"/>
        <end position="188"/>
    </location>
</feature>
<keyword evidence="1" id="KW-0812">Transmembrane</keyword>
<organism evidence="2 3">
    <name type="scientific">Novosphingobium indicum</name>
    <dbReference type="NCBI Taxonomy" id="462949"/>
    <lineage>
        <taxon>Bacteria</taxon>
        <taxon>Pseudomonadati</taxon>
        <taxon>Pseudomonadota</taxon>
        <taxon>Alphaproteobacteria</taxon>
        <taxon>Sphingomonadales</taxon>
        <taxon>Sphingomonadaceae</taxon>
        <taxon>Novosphingobium</taxon>
    </lineage>
</organism>
<dbReference type="EMBL" id="BMLK01000005">
    <property type="protein sequence ID" value="GGN46170.1"/>
    <property type="molecule type" value="Genomic_DNA"/>
</dbReference>
<dbReference type="InterPro" id="IPR046737">
    <property type="entry name" value="DUF6629"/>
</dbReference>
<reference evidence="3" key="1">
    <citation type="journal article" date="2019" name="Int. J. Syst. Evol. Microbiol.">
        <title>The Global Catalogue of Microorganisms (GCM) 10K type strain sequencing project: providing services to taxonomists for standard genome sequencing and annotation.</title>
        <authorList>
            <consortium name="The Broad Institute Genomics Platform"/>
            <consortium name="The Broad Institute Genome Sequencing Center for Infectious Disease"/>
            <person name="Wu L."/>
            <person name="Ma J."/>
        </authorList>
    </citation>
    <scope>NUCLEOTIDE SEQUENCE [LARGE SCALE GENOMIC DNA]</scope>
    <source>
        <strain evidence="3">CGMCC 1.6784</strain>
    </source>
</reference>
<dbReference type="Pfam" id="PF20334">
    <property type="entry name" value="DUF6629"/>
    <property type="match status" value="1"/>
</dbReference>
<protein>
    <submittedName>
        <fullName evidence="2">Uncharacterized protein</fullName>
    </submittedName>
</protein>
<comment type="caution">
    <text evidence="2">The sequence shown here is derived from an EMBL/GenBank/DDBJ whole genome shotgun (WGS) entry which is preliminary data.</text>
</comment>
<feature type="transmembrane region" description="Helical" evidence="1">
    <location>
        <begin position="33"/>
        <end position="49"/>
    </location>
</feature>
<feature type="transmembrane region" description="Helical" evidence="1">
    <location>
        <begin position="98"/>
        <end position="116"/>
    </location>
</feature>
<dbReference type="Proteomes" id="UP000605099">
    <property type="component" value="Unassembled WGS sequence"/>
</dbReference>
<keyword evidence="1" id="KW-1133">Transmembrane helix</keyword>
<sequence>MCFSAEASFAAATVLLPAGLASSYIAFRTDRRYLGICALPFLFGIQQLFEGLVWTSGSASDPAAVQRFTLAYMFFSWLAWPVWVPSAIFFLEPGRRKPLYLGFAVLGAVLGGGQYLPYLVHEDWMSVTFLPHAISYGGIMLFDFLVARELTVVIYFTAVILPLLLASRPEVRIFGLLVAFVFLVTNLFFRFAYISVFCFGGALMSLYLLAMIWWKAREPGTDTAAHETDGPVAEKSAG</sequence>
<accession>A0ABQ2JEY1</accession>
<keyword evidence="3" id="KW-1185">Reference proteome</keyword>